<dbReference type="Proteomes" id="UP001642409">
    <property type="component" value="Unassembled WGS sequence"/>
</dbReference>
<dbReference type="InterPro" id="IPR050836">
    <property type="entry name" value="SDS22/Internalin_LRR"/>
</dbReference>
<dbReference type="SUPFAM" id="SSF52058">
    <property type="entry name" value="L domain-like"/>
    <property type="match status" value="1"/>
</dbReference>
<evidence type="ECO:0000313" key="4">
    <source>
        <dbReference type="EMBL" id="CAL6024585.1"/>
    </source>
</evidence>
<dbReference type="EMBL" id="CAXDID020000096">
    <property type="protein sequence ID" value="CAL6024585.1"/>
    <property type="molecule type" value="Genomic_DNA"/>
</dbReference>
<dbReference type="InterPro" id="IPR032675">
    <property type="entry name" value="LRR_dom_sf"/>
</dbReference>
<reference evidence="3" key="1">
    <citation type="submission" date="2023-06" db="EMBL/GenBank/DDBJ databases">
        <authorList>
            <person name="Kurt Z."/>
        </authorList>
    </citation>
    <scope>NUCLEOTIDE SEQUENCE</scope>
</reference>
<dbReference type="Gene3D" id="3.80.10.10">
    <property type="entry name" value="Ribonuclease Inhibitor"/>
    <property type="match status" value="1"/>
</dbReference>
<keyword evidence="2" id="KW-0677">Repeat</keyword>
<dbReference type="AlphaFoldDB" id="A0AA86RHC6"/>
<evidence type="ECO:0000256" key="2">
    <source>
        <dbReference type="ARBA" id="ARBA00022737"/>
    </source>
</evidence>
<keyword evidence="5" id="KW-1185">Reference proteome</keyword>
<gene>
    <name evidence="4" type="ORF">HINF_LOCUS29686</name>
    <name evidence="3" type="ORF">HINF_LOCUS60307</name>
</gene>
<evidence type="ECO:0000256" key="1">
    <source>
        <dbReference type="ARBA" id="ARBA00022614"/>
    </source>
</evidence>
<reference evidence="4 5" key="2">
    <citation type="submission" date="2024-07" db="EMBL/GenBank/DDBJ databases">
        <authorList>
            <person name="Akdeniz Z."/>
        </authorList>
    </citation>
    <scope>NUCLEOTIDE SEQUENCE [LARGE SCALE GENOMIC DNA]</scope>
</reference>
<evidence type="ECO:0000313" key="3">
    <source>
        <dbReference type="EMBL" id="CAI9972662.1"/>
    </source>
</evidence>
<proteinExistence type="predicted"/>
<accession>A0AA86RHC6</accession>
<dbReference type="PANTHER" id="PTHR46652">
    <property type="entry name" value="LEUCINE-RICH REPEAT AND IQ DOMAIN-CONTAINING PROTEIN 1-RELATED"/>
    <property type="match status" value="1"/>
</dbReference>
<organism evidence="3">
    <name type="scientific">Hexamita inflata</name>
    <dbReference type="NCBI Taxonomy" id="28002"/>
    <lineage>
        <taxon>Eukaryota</taxon>
        <taxon>Metamonada</taxon>
        <taxon>Diplomonadida</taxon>
        <taxon>Hexamitidae</taxon>
        <taxon>Hexamitinae</taxon>
        <taxon>Hexamita</taxon>
    </lineage>
</organism>
<dbReference type="PROSITE" id="PS51450">
    <property type="entry name" value="LRR"/>
    <property type="match status" value="2"/>
</dbReference>
<keyword evidence="1" id="KW-0433">Leucine-rich repeat</keyword>
<dbReference type="InterPro" id="IPR001611">
    <property type="entry name" value="Leu-rich_rpt"/>
</dbReference>
<sequence>MSSHNDSDEQHQILESFPGAYSVLNRNLVLEDDNTVKDLDFLSNLDVERVIITNCPNISLDFTSDVIGFCAVQCQFKAIGNLNLPNVTILCFETNQIVDISALSHMHCLQFAYLGVNQISDISPLKNLKIQELHLNENCIYDLSPLKDMTSLVMLNVNTNQIITVDSLKDLVNLYSLNISNNNIQSLSCFQFQIGILNYDNTQITDFGIQTHESEREQIYGEI</sequence>
<evidence type="ECO:0000313" key="5">
    <source>
        <dbReference type="Proteomes" id="UP001642409"/>
    </source>
</evidence>
<dbReference type="PANTHER" id="PTHR46652:SF7">
    <property type="entry name" value="LEUCINE-RICH REPEAT AND IQ DOMAIN-CONTAINING PROTEIN 1"/>
    <property type="match status" value="1"/>
</dbReference>
<dbReference type="EMBL" id="CATOUU010001114">
    <property type="protein sequence ID" value="CAI9972662.1"/>
    <property type="molecule type" value="Genomic_DNA"/>
</dbReference>
<comment type="caution">
    <text evidence="3">The sequence shown here is derived from an EMBL/GenBank/DDBJ whole genome shotgun (WGS) entry which is preliminary data.</text>
</comment>
<protein>
    <submittedName>
        <fullName evidence="3">Leucine-rich repeat protein</fullName>
    </submittedName>
    <submittedName>
        <fullName evidence="4">Leucine-rich_repeat protein</fullName>
    </submittedName>
</protein>
<name>A0AA86RHC6_9EUKA</name>